<organism evidence="6 8">
    <name type="scientific">Sulfodiicoccus acidiphilus</name>
    <dbReference type="NCBI Taxonomy" id="1670455"/>
    <lineage>
        <taxon>Archaea</taxon>
        <taxon>Thermoproteota</taxon>
        <taxon>Thermoprotei</taxon>
        <taxon>Sulfolobales</taxon>
        <taxon>Sulfolobaceae</taxon>
        <taxon>Sulfodiicoccus</taxon>
    </lineage>
</organism>
<sequence>MRQIDALKSPRFAQISTFARLPRCSDPSEGAVFVGVPFDDATTYRPGARFGPSGIRDGSRLLRPYNPFLEVYPFDELNACDAGDVDTVPGHIEDTMRAVESFMGPVFKETVPFVAGGDHSITLSLLRSVHGAHGKVNLIHFDSHYDFWDNHWGKKYTHGTWLRRAIEEGLVNRVIQVGIRGSVYSHQDKDDGRKLGVTSLDVRVVKSNLPATLEALNSLSGKTYISFDIDAVDPAFAPGTGTPEVGGFTSYEALEIVRSLKLQLVGFDVVEVAPPYDVSELTSMLAANLVYEAMSVVAKGRKR</sequence>
<protein>
    <submittedName>
        <fullName evidence="6">Agmatinase</fullName>
        <ecNumber evidence="6">3.5.3.11</ecNumber>
    </submittedName>
</protein>
<reference evidence="6" key="3">
    <citation type="journal article" date="2019" name="BMC Res. Notes">
        <title>Complete genome sequence of the Sulfodiicoccus acidiphilus strain HS-1T, the first crenarchaeon that lacks polB3, isolated from an acidic hot spring in Ohwaku-dani, Hakone, Japan.</title>
        <authorList>
            <person name="Sakai H.D."/>
            <person name="Kurosawa N."/>
        </authorList>
    </citation>
    <scope>NUCLEOTIDE SEQUENCE</scope>
    <source>
        <strain evidence="6">HS-1</strain>
    </source>
</reference>
<dbReference type="RefSeq" id="WP_126450255.1">
    <property type="nucleotide sequence ID" value="NZ_AP018553.1"/>
</dbReference>
<dbReference type="Pfam" id="PF00491">
    <property type="entry name" value="Arginase"/>
    <property type="match status" value="1"/>
</dbReference>
<evidence type="ECO:0000256" key="3">
    <source>
        <dbReference type="ARBA" id="ARBA00022801"/>
    </source>
</evidence>
<dbReference type="InterPro" id="IPR005925">
    <property type="entry name" value="Agmatinase-rel"/>
</dbReference>
<dbReference type="KEGG" id="sacd:HS1genome_1488"/>
<accession>A0A348B4J7</accession>
<comment type="similarity">
    <text evidence="1">Belongs to the arginase family. Agmatinase subfamily.</text>
</comment>
<evidence type="ECO:0000256" key="2">
    <source>
        <dbReference type="ARBA" id="ARBA00022723"/>
    </source>
</evidence>
<proteinExistence type="inferred from homology"/>
<dbReference type="PIRSF" id="PIRSF036979">
    <property type="entry name" value="Arginase"/>
    <property type="match status" value="1"/>
</dbReference>
<dbReference type="EMBL" id="BMQS01000017">
    <property type="protein sequence ID" value="GGU00783.1"/>
    <property type="molecule type" value="Genomic_DNA"/>
</dbReference>
<evidence type="ECO:0000256" key="1">
    <source>
        <dbReference type="ARBA" id="ARBA00009227"/>
    </source>
</evidence>
<reference evidence="7" key="1">
    <citation type="journal article" date="2014" name="Int. J. Syst. Evol. Microbiol.">
        <title>Complete genome sequence of Corynebacterium casei LMG S-19264T (=DSM 44701T), isolated from a smear-ripened cheese.</title>
        <authorList>
            <consortium name="US DOE Joint Genome Institute (JGI-PGF)"/>
            <person name="Walter F."/>
            <person name="Albersmeier A."/>
            <person name="Kalinowski J."/>
            <person name="Ruckert C."/>
        </authorList>
    </citation>
    <scope>NUCLEOTIDE SEQUENCE</scope>
    <source>
        <strain evidence="7">JCM 31740</strain>
    </source>
</reference>
<dbReference type="InterPro" id="IPR006035">
    <property type="entry name" value="Ureohydrolase"/>
</dbReference>
<name>A0A348B4J7_9CREN</name>
<dbReference type="GO" id="GO:0046872">
    <property type="term" value="F:metal ion binding"/>
    <property type="evidence" value="ECO:0007669"/>
    <property type="project" value="UniProtKB-KW"/>
</dbReference>
<dbReference type="OrthoDB" id="7186at2157"/>
<dbReference type="GO" id="GO:0033389">
    <property type="term" value="P:putrescine biosynthetic process from arginine, via agmatine"/>
    <property type="evidence" value="ECO:0007669"/>
    <property type="project" value="TreeGrafter"/>
</dbReference>
<dbReference type="EMBL" id="AP018553">
    <property type="protein sequence ID" value="BBD73099.1"/>
    <property type="molecule type" value="Genomic_DNA"/>
</dbReference>
<reference evidence="8" key="2">
    <citation type="submission" date="2018-04" db="EMBL/GenBank/DDBJ databases">
        <title>Complete genome sequence of Sulfodiicoccus acidiphilus strain HS-1.</title>
        <authorList>
            <person name="Sakai H.D."/>
            <person name="Kurosawa N."/>
        </authorList>
    </citation>
    <scope>NUCLEOTIDE SEQUENCE [LARGE SCALE GENOMIC DNA]</scope>
    <source>
        <strain evidence="8">HS-1</strain>
    </source>
</reference>
<feature type="binding site" evidence="4">
    <location>
        <position position="228"/>
    </location>
    <ligand>
        <name>Mn(2+)</name>
        <dbReference type="ChEBI" id="CHEBI:29035"/>
        <label>1</label>
    </ligand>
</feature>
<gene>
    <name evidence="7" type="primary">speB</name>
    <name evidence="7" type="ORF">GCM10007116_17580</name>
    <name evidence="6" type="ORF">HS1genome_1488</name>
</gene>
<evidence type="ECO:0000313" key="7">
    <source>
        <dbReference type="EMBL" id="GGU00783.1"/>
    </source>
</evidence>
<evidence type="ECO:0000313" key="8">
    <source>
        <dbReference type="Proteomes" id="UP000276741"/>
    </source>
</evidence>
<dbReference type="PROSITE" id="PS01053">
    <property type="entry name" value="ARGINASE_1"/>
    <property type="match status" value="1"/>
</dbReference>
<dbReference type="AlphaFoldDB" id="A0A348B4J7"/>
<dbReference type="Proteomes" id="UP000616143">
    <property type="component" value="Unassembled WGS sequence"/>
</dbReference>
<keyword evidence="3 5" id="KW-0378">Hydrolase</keyword>
<dbReference type="InterPro" id="IPR023696">
    <property type="entry name" value="Ureohydrolase_dom_sf"/>
</dbReference>
<dbReference type="Gene3D" id="3.40.800.10">
    <property type="entry name" value="Ureohydrolase domain"/>
    <property type="match status" value="1"/>
</dbReference>
<dbReference type="PANTHER" id="PTHR11358:SF26">
    <property type="entry name" value="GUANIDINO ACID HYDROLASE, MITOCHONDRIAL"/>
    <property type="match status" value="1"/>
</dbReference>
<dbReference type="CDD" id="cd11592">
    <property type="entry name" value="Agmatinase_PAH"/>
    <property type="match status" value="1"/>
</dbReference>
<dbReference type="GeneID" id="38666997"/>
<feature type="binding site" evidence="4">
    <location>
        <position position="119"/>
    </location>
    <ligand>
        <name>Mn(2+)</name>
        <dbReference type="ChEBI" id="CHEBI:29035"/>
        <label>1</label>
    </ligand>
</feature>
<feature type="binding site" evidence="4">
    <location>
        <position position="144"/>
    </location>
    <ligand>
        <name>Mn(2+)</name>
        <dbReference type="ChEBI" id="CHEBI:29035"/>
        <label>1</label>
    </ligand>
</feature>
<evidence type="ECO:0000256" key="5">
    <source>
        <dbReference type="RuleBase" id="RU003684"/>
    </source>
</evidence>
<keyword evidence="8" id="KW-1185">Reference proteome</keyword>
<feature type="binding site" evidence="4">
    <location>
        <position position="230"/>
    </location>
    <ligand>
        <name>Mn(2+)</name>
        <dbReference type="ChEBI" id="CHEBI:29035"/>
        <label>1</label>
    </ligand>
</feature>
<evidence type="ECO:0000313" key="6">
    <source>
        <dbReference type="EMBL" id="BBD73099.1"/>
    </source>
</evidence>
<dbReference type="SUPFAM" id="SSF52768">
    <property type="entry name" value="Arginase/deacetylase"/>
    <property type="match status" value="1"/>
</dbReference>
<keyword evidence="2 4" id="KW-0479">Metal-binding</keyword>
<keyword evidence="4" id="KW-0464">Manganese</keyword>
<reference evidence="7" key="4">
    <citation type="submission" date="2020-09" db="EMBL/GenBank/DDBJ databases">
        <authorList>
            <person name="Sun Q."/>
            <person name="Ohkuma M."/>
        </authorList>
    </citation>
    <scope>NUCLEOTIDE SEQUENCE</scope>
    <source>
        <strain evidence="7">JCM 31740</strain>
    </source>
</reference>
<feature type="binding site" evidence="4">
    <location>
        <position position="142"/>
    </location>
    <ligand>
        <name>Mn(2+)</name>
        <dbReference type="ChEBI" id="CHEBI:29035"/>
        <label>1</label>
    </ligand>
</feature>
<dbReference type="Proteomes" id="UP000276741">
    <property type="component" value="Chromosome"/>
</dbReference>
<dbReference type="PANTHER" id="PTHR11358">
    <property type="entry name" value="ARGINASE/AGMATINASE"/>
    <property type="match status" value="1"/>
</dbReference>
<dbReference type="GO" id="GO:0008783">
    <property type="term" value="F:agmatinase activity"/>
    <property type="evidence" value="ECO:0007669"/>
    <property type="project" value="UniProtKB-EC"/>
</dbReference>
<dbReference type="PROSITE" id="PS51409">
    <property type="entry name" value="ARGINASE_2"/>
    <property type="match status" value="1"/>
</dbReference>
<dbReference type="EC" id="3.5.3.11" evidence="6"/>
<feature type="binding site" evidence="4">
    <location>
        <position position="146"/>
    </location>
    <ligand>
        <name>Mn(2+)</name>
        <dbReference type="ChEBI" id="CHEBI:29035"/>
        <label>1</label>
    </ligand>
</feature>
<dbReference type="InterPro" id="IPR020855">
    <property type="entry name" value="Ureohydrolase_Mn_BS"/>
</dbReference>
<comment type="cofactor">
    <cofactor evidence="4">
        <name>Mn(2+)</name>
        <dbReference type="ChEBI" id="CHEBI:29035"/>
    </cofactor>
    <text evidence="4">Binds 2 manganese ions per subunit.</text>
</comment>
<evidence type="ECO:0000256" key="4">
    <source>
        <dbReference type="PIRSR" id="PIRSR036979-1"/>
    </source>
</evidence>
<dbReference type="NCBIfam" id="TIGR01230">
    <property type="entry name" value="agmatinase"/>
    <property type="match status" value="1"/>
</dbReference>